<keyword evidence="3" id="KW-1185">Reference proteome</keyword>
<dbReference type="AlphaFoldDB" id="A0AAV7RE07"/>
<feature type="compositionally biased region" description="Basic and acidic residues" evidence="1">
    <location>
        <begin position="33"/>
        <end position="44"/>
    </location>
</feature>
<accession>A0AAV7RE07</accession>
<feature type="region of interest" description="Disordered" evidence="1">
    <location>
        <begin position="1"/>
        <end position="53"/>
    </location>
</feature>
<name>A0AAV7RE07_PLEWA</name>
<sequence>MQIIHCRPVLNSTTLEREQEQPHPAASGSSPMLRDHELRMEHTKHASGVEGEYERARGSCCNEHWYQKSLKPRLGFTTAPCAEGP</sequence>
<evidence type="ECO:0000313" key="3">
    <source>
        <dbReference type="Proteomes" id="UP001066276"/>
    </source>
</evidence>
<evidence type="ECO:0000313" key="2">
    <source>
        <dbReference type="EMBL" id="KAJ1150067.1"/>
    </source>
</evidence>
<protein>
    <submittedName>
        <fullName evidence="2">Uncharacterized protein</fullName>
    </submittedName>
</protein>
<comment type="caution">
    <text evidence="2">The sequence shown here is derived from an EMBL/GenBank/DDBJ whole genome shotgun (WGS) entry which is preliminary data.</text>
</comment>
<proteinExistence type="predicted"/>
<evidence type="ECO:0000256" key="1">
    <source>
        <dbReference type="SAM" id="MobiDB-lite"/>
    </source>
</evidence>
<organism evidence="2 3">
    <name type="scientific">Pleurodeles waltl</name>
    <name type="common">Iberian ribbed newt</name>
    <dbReference type="NCBI Taxonomy" id="8319"/>
    <lineage>
        <taxon>Eukaryota</taxon>
        <taxon>Metazoa</taxon>
        <taxon>Chordata</taxon>
        <taxon>Craniata</taxon>
        <taxon>Vertebrata</taxon>
        <taxon>Euteleostomi</taxon>
        <taxon>Amphibia</taxon>
        <taxon>Batrachia</taxon>
        <taxon>Caudata</taxon>
        <taxon>Salamandroidea</taxon>
        <taxon>Salamandridae</taxon>
        <taxon>Pleurodelinae</taxon>
        <taxon>Pleurodeles</taxon>
    </lineage>
</organism>
<dbReference type="Proteomes" id="UP001066276">
    <property type="component" value="Chromosome 5"/>
</dbReference>
<dbReference type="EMBL" id="JANPWB010000009">
    <property type="protein sequence ID" value="KAJ1150067.1"/>
    <property type="molecule type" value="Genomic_DNA"/>
</dbReference>
<gene>
    <name evidence="2" type="ORF">NDU88_002865</name>
</gene>
<reference evidence="2" key="1">
    <citation type="journal article" date="2022" name="bioRxiv">
        <title>Sequencing and chromosome-scale assembly of the giantPleurodeles waltlgenome.</title>
        <authorList>
            <person name="Brown T."/>
            <person name="Elewa A."/>
            <person name="Iarovenko S."/>
            <person name="Subramanian E."/>
            <person name="Araus A.J."/>
            <person name="Petzold A."/>
            <person name="Susuki M."/>
            <person name="Suzuki K.-i.T."/>
            <person name="Hayashi T."/>
            <person name="Toyoda A."/>
            <person name="Oliveira C."/>
            <person name="Osipova E."/>
            <person name="Leigh N.D."/>
            <person name="Simon A."/>
            <person name="Yun M.H."/>
        </authorList>
    </citation>
    <scope>NUCLEOTIDE SEQUENCE</scope>
    <source>
        <strain evidence="2">20211129_DDA</strain>
        <tissue evidence="2">Liver</tissue>
    </source>
</reference>